<dbReference type="EnsemblMetazoa" id="GPAI016763-RA">
    <property type="protein sequence ID" value="GPAI016763-PA"/>
    <property type="gene ID" value="GPAI016763"/>
</dbReference>
<evidence type="ECO:0000313" key="3">
    <source>
        <dbReference type="Proteomes" id="UP000092445"/>
    </source>
</evidence>
<proteinExistence type="predicted"/>
<dbReference type="VEuPathDB" id="VectorBase:GPAI016763"/>
<organism evidence="2 3">
    <name type="scientific">Glossina pallidipes</name>
    <name type="common">Tsetse fly</name>
    <dbReference type="NCBI Taxonomy" id="7398"/>
    <lineage>
        <taxon>Eukaryota</taxon>
        <taxon>Metazoa</taxon>
        <taxon>Ecdysozoa</taxon>
        <taxon>Arthropoda</taxon>
        <taxon>Hexapoda</taxon>
        <taxon>Insecta</taxon>
        <taxon>Pterygota</taxon>
        <taxon>Neoptera</taxon>
        <taxon>Endopterygota</taxon>
        <taxon>Diptera</taxon>
        <taxon>Brachycera</taxon>
        <taxon>Muscomorpha</taxon>
        <taxon>Hippoboscoidea</taxon>
        <taxon>Glossinidae</taxon>
        <taxon>Glossina</taxon>
    </lineage>
</organism>
<keyword evidence="3" id="KW-1185">Reference proteome</keyword>
<evidence type="ECO:0000313" key="2">
    <source>
        <dbReference type="EnsemblMetazoa" id="GPAI016763-PA"/>
    </source>
</evidence>
<evidence type="ECO:0000256" key="1">
    <source>
        <dbReference type="SAM" id="Phobius"/>
    </source>
</evidence>
<reference evidence="2" key="2">
    <citation type="submission" date="2020-05" db="UniProtKB">
        <authorList>
            <consortium name="EnsemblMetazoa"/>
        </authorList>
    </citation>
    <scope>IDENTIFICATION</scope>
    <source>
        <strain evidence="2">IAEA</strain>
    </source>
</reference>
<dbReference type="Proteomes" id="UP000092445">
    <property type="component" value="Unassembled WGS sequence"/>
</dbReference>
<sequence>MFYVNERFNHLPLNKVHRHYTAIFFFFVTVQCSVADWQIFQNKLSYYFIISQEQVVQVVGCFADFVYSNLHSRLIIMRPSNLYFNSAKINNVYAQKLIKLYINRQHDMIIGCLCDGLKLKNDERTNCNQRNTNRVPLKSLV</sequence>
<keyword evidence="1" id="KW-1133">Transmembrane helix</keyword>
<keyword evidence="1" id="KW-0472">Membrane</keyword>
<keyword evidence="1" id="KW-0812">Transmembrane</keyword>
<protein>
    <submittedName>
        <fullName evidence="2">Uncharacterized protein</fullName>
    </submittedName>
</protein>
<accession>A0A1A9ZJF8</accession>
<feature type="transmembrane region" description="Helical" evidence="1">
    <location>
        <begin position="20"/>
        <end position="40"/>
    </location>
</feature>
<reference evidence="3" key="1">
    <citation type="submission" date="2014-03" db="EMBL/GenBank/DDBJ databases">
        <authorList>
            <person name="Aksoy S."/>
            <person name="Warren W."/>
            <person name="Wilson R.K."/>
        </authorList>
    </citation>
    <scope>NUCLEOTIDE SEQUENCE [LARGE SCALE GENOMIC DNA]</scope>
    <source>
        <strain evidence="3">IAEA</strain>
    </source>
</reference>
<dbReference type="AlphaFoldDB" id="A0A1A9ZJF8"/>
<name>A0A1A9ZJF8_GLOPL</name>